<dbReference type="PANTHER" id="PTHR22896:SF0">
    <property type="entry name" value="CYCLIN N-TERMINAL DOMAIN-CONTAINING PROTEIN"/>
    <property type="match status" value="1"/>
</dbReference>
<dbReference type="InterPro" id="IPR036915">
    <property type="entry name" value="Cyclin-like_sf"/>
</dbReference>
<gene>
    <name evidence="3" type="primary">CABLES1</name>
    <name evidence="3" type="ORF">BGZ99_008854</name>
</gene>
<dbReference type="CDD" id="cd20556">
    <property type="entry name" value="CYCLIN_CABLES"/>
    <property type="match status" value="1"/>
</dbReference>
<feature type="compositionally biased region" description="Polar residues" evidence="1">
    <location>
        <begin position="144"/>
        <end position="158"/>
    </location>
</feature>
<dbReference type="Pfam" id="PF00134">
    <property type="entry name" value="Cyclin_N"/>
    <property type="match status" value="1"/>
</dbReference>
<feature type="region of interest" description="Disordered" evidence="1">
    <location>
        <begin position="26"/>
        <end position="162"/>
    </location>
</feature>
<accession>A0A9P6R8U5</accession>
<dbReference type="AlphaFoldDB" id="A0A9P6R8U5"/>
<dbReference type="InterPro" id="IPR006671">
    <property type="entry name" value="Cyclin_N"/>
</dbReference>
<dbReference type="EMBL" id="JAAAIP010000708">
    <property type="protein sequence ID" value="KAG0313476.1"/>
    <property type="molecule type" value="Genomic_DNA"/>
</dbReference>
<sequence length="593" mass="66245">MPPAGAHSRRNRALGTKSDAATTFLAGISLRGDTAADRERDRDGSRNENADLRDTSQGTTGGDEICDRQALEPPATPQTPSQEDLIPSRLVQRSTSTPSLAPNWPRTGGYSASDTAESTSSGRRRKGTSPGDHPARDSLEASRRASNATKNASPSNERSPGLLSTLFAHENDQDARTPSAEAGTMISYRHALQRTPSRWLGPLSEHVQIKPLITSGTAHIVKKIFRRPSINIPKHVASYPHTSGTLTSATSRQSIRRASFHSATRLKPPQDTRRHIFYNGGELTNSGVSLSENLNQHAYLFTTKHGSPLAVSSILRYNDDKVPNKRRRRRFDREYLQQITKEALVRKKANSFAHLLSQSNALSPDQDDASSYDPYYLDDPELKTGKNRTVISLACYMGSVIQYTRPSDLKRELNEHFRSRHPTIDPSITLSKIRKVKSDLLAISEELDLEISTAALAYAYLEKLILKGNWKGKEGGGLEAESTASPVTKENRKLMACVCLLLAYKVNEPKRSPGEFTTLMKHMSKHMDVSAKDIKEHEFQVFGLLDFNLYLPRQEFLPHFEQILYRQDYLNVQEYLGEDEFYSVNPQTRKAAE</sequence>
<evidence type="ECO:0000259" key="2">
    <source>
        <dbReference type="Pfam" id="PF00134"/>
    </source>
</evidence>
<dbReference type="Proteomes" id="UP000738325">
    <property type="component" value="Unassembled WGS sequence"/>
</dbReference>
<evidence type="ECO:0000313" key="3">
    <source>
        <dbReference type="EMBL" id="KAG0313476.1"/>
    </source>
</evidence>
<protein>
    <submittedName>
        <fullName evidence="3">CDK5 and ABL1 enzyme substrate 1</fullName>
    </submittedName>
</protein>
<dbReference type="OrthoDB" id="5353095at2759"/>
<keyword evidence="4" id="KW-1185">Reference proteome</keyword>
<evidence type="ECO:0000256" key="1">
    <source>
        <dbReference type="SAM" id="MobiDB-lite"/>
    </source>
</evidence>
<evidence type="ECO:0000313" key="4">
    <source>
        <dbReference type="Proteomes" id="UP000738325"/>
    </source>
</evidence>
<dbReference type="SUPFAM" id="SSF47954">
    <property type="entry name" value="Cyclin-like"/>
    <property type="match status" value="1"/>
</dbReference>
<name>A0A9P6R8U5_9FUNG</name>
<proteinExistence type="predicted"/>
<reference evidence="3" key="1">
    <citation type="journal article" date="2020" name="Fungal Divers.">
        <title>Resolving the Mortierellaceae phylogeny through synthesis of multi-gene phylogenetics and phylogenomics.</title>
        <authorList>
            <person name="Vandepol N."/>
            <person name="Liber J."/>
            <person name="Desiro A."/>
            <person name="Na H."/>
            <person name="Kennedy M."/>
            <person name="Barry K."/>
            <person name="Grigoriev I.V."/>
            <person name="Miller A.N."/>
            <person name="O'Donnell K."/>
            <person name="Stajich J.E."/>
            <person name="Bonito G."/>
        </authorList>
    </citation>
    <scope>NUCLEOTIDE SEQUENCE</scope>
    <source>
        <strain evidence="3">REB-010B</strain>
    </source>
</reference>
<organism evidence="3 4">
    <name type="scientific">Dissophora globulifera</name>
    <dbReference type="NCBI Taxonomy" id="979702"/>
    <lineage>
        <taxon>Eukaryota</taxon>
        <taxon>Fungi</taxon>
        <taxon>Fungi incertae sedis</taxon>
        <taxon>Mucoromycota</taxon>
        <taxon>Mortierellomycotina</taxon>
        <taxon>Mortierellomycetes</taxon>
        <taxon>Mortierellales</taxon>
        <taxon>Mortierellaceae</taxon>
        <taxon>Dissophora</taxon>
    </lineage>
</organism>
<feature type="compositionally biased region" description="Basic and acidic residues" evidence="1">
    <location>
        <begin position="133"/>
        <end position="143"/>
    </location>
</feature>
<feature type="domain" description="Cyclin N-terminal" evidence="2">
    <location>
        <begin position="421"/>
        <end position="549"/>
    </location>
</feature>
<comment type="caution">
    <text evidence="3">The sequence shown here is derived from an EMBL/GenBank/DDBJ whole genome shotgun (WGS) entry which is preliminary data.</text>
</comment>
<dbReference type="PANTHER" id="PTHR22896">
    <property type="entry name" value="CDK5 AND ABL1 ENZYME SUBSTRATE 1"/>
    <property type="match status" value="1"/>
</dbReference>
<feature type="compositionally biased region" description="Basic and acidic residues" evidence="1">
    <location>
        <begin position="34"/>
        <end position="54"/>
    </location>
</feature>
<dbReference type="GO" id="GO:0051726">
    <property type="term" value="P:regulation of cell cycle"/>
    <property type="evidence" value="ECO:0007669"/>
    <property type="project" value="InterPro"/>
</dbReference>
<feature type="region of interest" description="Disordered" evidence="1">
    <location>
        <begin position="1"/>
        <end position="20"/>
    </location>
</feature>
<dbReference type="Gene3D" id="1.10.472.10">
    <property type="entry name" value="Cyclin-like"/>
    <property type="match status" value="1"/>
</dbReference>
<dbReference type="InterPro" id="IPR012388">
    <property type="entry name" value="CABLES1/2"/>
</dbReference>
<feature type="compositionally biased region" description="Polar residues" evidence="1">
    <location>
        <begin position="91"/>
        <end position="100"/>
    </location>
</feature>